<evidence type="ECO:0000313" key="3">
    <source>
        <dbReference type="Proteomes" id="UP000069443"/>
    </source>
</evidence>
<reference evidence="3" key="1">
    <citation type="journal article" date="2016" name="Genome Announc.">
        <title>Draft Genome Sequences of Five Rapidly Growing Mycobacterium Species, M. thermoresistibile, M. fortuitum subsp. acetamidolyticum, M. canariasense, M. brisbanense, and M. novocastrense.</title>
        <authorList>
            <person name="Katahira K."/>
            <person name="Ogura Y."/>
            <person name="Gotoh Y."/>
            <person name="Hayashi T."/>
        </authorList>
    </citation>
    <scope>NUCLEOTIDE SEQUENCE [LARGE SCALE GENOMIC DNA]</scope>
    <source>
        <strain evidence="3">JCM15298</strain>
    </source>
</reference>
<dbReference type="Proteomes" id="UP000069443">
    <property type="component" value="Unassembled WGS sequence"/>
</dbReference>
<evidence type="ECO:0000256" key="1">
    <source>
        <dbReference type="SAM" id="MobiDB-lite"/>
    </source>
</evidence>
<reference evidence="3" key="2">
    <citation type="submission" date="2016-02" db="EMBL/GenBank/DDBJ databases">
        <title>Draft genome sequence of five rapidly growing Mycobacterium species.</title>
        <authorList>
            <person name="Katahira K."/>
            <person name="Gotou Y."/>
            <person name="Iida K."/>
            <person name="Ogura Y."/>
            <person name="Hayashi T."/>
        </authorList>
    </citation>
    <scope>NUCLEOTIDE SEQUENCE [LARGE SCALE GENOMIC DNA]</scope>
    <source>
        <strain evidence="3">JCM15298</strain>
    </source>
</reference>
<dbReference type="AlphaFoldDB" id="A0A117I939"/>
<name>A0A117I939_MYCCR</name>
<sequence>MATPKAVDAQADSSEPSAPPTGATAGSGTDREPDKAARHTTHRYTGPGRHREAA</sequence>
<organism evidence="2 3">
    <name type="scientific">Mycolicibacterium canariasense</name>
    <name type="common">Mycobacterium canariasense</name>
    <dbReference type="NCBI Taxonomy" id="228230"/>
    <lineage>
        <taxon>Bacteria</taxon>
        <taxon>Bacillati</taxon>
        <taxon>Actinomycetota</taxon>
        <taxon>Actinomycetes</taxon>
        <taxon>Mycobacteriales</taxon>
        <taxon>Mycobacteriaceae</taxon>
        <taxon>Mycolicibacterium</taxon>
    </lineage>
</organism>
<feature type="region of interest" description="Disordered" evidence="1">
    <location>
        <begin position="1"/>
        <end position="54"/>
    </location>
</feature>
<comment type="caution">
    <text evidence="2">The sequence shown here is derived from an EMBL/GenBank/DDBJ whole genome shotgun (WGS) entry which is preliminary data.</text>
</comment>
<gene>
    <name evidence="2" type="ORF">RMCC_1183</name>
</gene>
<dbReference type="RefSeq" id="WP_165605285.1">
    <property type="nucleotide sequence ID" value="NZ_BCSY01000031.1"/>
</dbReference>
<keyword evidence="3" id="KW-1185">Reference proteome</keyword>
<evidence type="ECO:0000313" key="2">
    <source>
        <dbReference type="EMBL" id="GAS94217.1"/>
    </source>
</evidence>
<accession>A0A117I939</accession>
<proteinExistence type="predicted"/>
<dbReference type="EMBL" id="BCSY01000031">
    <property type="protein sequence ID" value="GAS94217.1"/>
    <property type="molecule type" value="Genomic_DNA"/>
</dbReference>
<protein>
    <submittedName>
        <fullName evidence="2">Metal ion transporter</fullName>
    </submittedName>
</protein>